<evidence type="ECO:0000256" key="3">
    <source>
        <dbReference type="ARBA" id="ARBA00022679"/>
    </source>
</evidence>
<gene>
    <name evidence="8" type="ORF">HRJ53_22255</name>
</gene>
<keyword evidence="6" id="KW-0472">Membrane</keyword>
<keyword evidence="9" id="KW-1185">Reference proteome</keyword>
<dbReference type="EMBL" id="JACDQQ010002147">
    <property type="protein sequence ID" value="MBA0087717.1"/>
    <property type="molecule type" value="Genomic_DNA"/>
</dbReference>
<evidence type="ECO:0000256" key="6">
    <source>
        <dbReference type="ARBA" id="ARBA00023136"/>
    </source>
</evidence>
<organism evidence="8 9">
    <name type="scientific">Candidatus Acidiferrum panamense</name>
    <dbReference type="NCBI Taxonomy" id="2741543"/>
    <lineage>
        <taxon>Bacteria</taxon>
        <taxon>Pseudomonadati</taxon>
        <taxon>Acidobacteriota</taxon>
        <taxon>Terriglobia</taxon>
        <taxon>Candidatus Acidiferrales</taxon>
        <taxon>Candidatus Acidiferrum</taxon>
    </lineage>
</organism>
<dbReference type="PANTHER" id="PTHR48090:SF1">
    <property type="entry name" value="PROPHAGE BACTOPRENOL GLUCOSYL TRANSFERASE HOMOLOG"/>
    <property type="match status" value="1"/>
</dbReference>
<evidence type="ECO:0000256" key="2">
    <source>
        <dbReference type="ARBA" id="ARBA00022676"/>
    </source>
</evidence>
<evidence type="ECO:0000256" key="5">
    <source>
        <dbReference type="ARBA" id="ARBA00022989"/>
    </source>
</evidence>
<dbReference type="Gene3D" id="3.90.550.10">
    <property type="entry name" value="Spore Coat Polysaccharide Biosynthesis Protein SpsA, Chain A"/>
    <property type="match status" value="1"/>
</dbReference>
<sequence>MRTDSPIQFSIVVPFLNEQENIPPLYMKLTEVMDGIGEPYELVFVDDGSKDNT</sequence>
<keyword evidence="2" id="KW-0328">Glycosyltransferase</keyword>
<feature type="non-terminal residue" evidence="8">
    <location>
        <position position="53"/>
    </location>
</feature>
<evidence type="ECO:0000259" key="7">
    <source>
        <dbReference type="Pfam" id="PF00535"/>
    </source>
</evidence>
<name>A0A7V8NUN6_9BACT</name>
<keyword evidence="5" id="KW-1133">Transmembrane helix</keyword>
<protein>
    <submittedName>
        <fullName evidence="8">Glycosyltransferase</fullName>
    </submittedName>
</protein>
<feature type="domain" description="Glycosyltransferase 2-like" evidence="7">
    <location>
        <begin position="10"/>
        <end position="53"/>
    </location>
</feature>
<accession>A0A7V8NUN6</accession>
<keyword evidence="3" id="KW-0808">Transferase</keyword>
<comment type="subcellular location">
    <subcellularLocation>
        <location evidence="1">Membrane</location>
        <topology evidence="1">Multi-pass membrane protein</topology>
    </subcellularLocation>
</comment>
<evidence type="ECO:0000256" key="1">
    <source>
        <dbReference type="ARBA" id="ARBA00004141"/>
    </source>
</evidence>
<evidence type="ECO:0000256" key="4">
    <source>
        <dbReference type="ARBA" id="ARBA00022692"/>
    </source>
</evidence>
<dbReference type="InterPro" id="IPR029044">
    <property type="entry name" value="Nucleotide-diphossugar_trans"/>
</dbReference>
<evidence type="ECO:0000313" key="8">
    <source>
        <dbReference type="EMBL" id="MBA0087717.1"/>
    </source>
</evidence>
<dbReference type="PANTHER" id="PTHR48090">
    <property type="entry name" value="UNDECAPRENYL-PHOSPHATE 4-DEOXY-4-FORMAMIDO-L-ARABINOSE TRANSFERASE-RELATED"/>
    <property type="match status" value="1"/>
</dbReference>
<reference evidence="8" key="1">
    <citation type="submission" date="2020-06" db="EMBL/GenBank/DDBJ databases">
        <title>Legume-microbial interactions unlock mineral nutrients during tropical forest succession.</title>
        <authorList>
            <person name="Epihov D.Z."/>
        </authorList>
    </citation>
    <scope>NUCLEOTIDE SEQUENCE [LARGE SCALE GENOMIC DNA]</scope>
    <source>
        <strain evidence="8">Pan2503</strain>
    </source>
</reference>
<evidence type="ECO:0000313" key="9">
    <source>
        <dbReference type="Proteomes" id="UP000567293"/>
    </source>
</evidence>
<dbReference type="AlphaFoldDB" id="A0A7V8NUN6"/>
<comment type="caution">
    <text evidence="8">The sequence shown here is derived from an EMBL/GenBank/DDBJ whole genome shotgun (WGS) entry which is preliminary data.</text>
</comment>
<dbReference type="GO" id="GO:0005886">
    <property type="term" value="C:plasma membrane"/>
    <property type="evidence" value="ECO:0007669"/>
    <property type="project" value="TreeGrafter"/>
</dbReference>
<dbReference type="InterPro" id="IPR050256">
    <property type="entry name" value="Glycosyltransferase_2"/>
</dbReference>
<proteinExistence type="predicted"/>
<dbReference type="SUPFAM" id="SSF53448">
    <property type="entry name" value="Nucleotide-diphospho-sugar transferases"/>
    <property type="match status" value="1"/>
</dbReference>
<dbReference type="Proteomes" id="UP000567293">
    <property type="component" value="Unassembled WGS sequence"/>
</dbReference>
<keyword evidence="4" id="KW-0812">Transmembrane</keyword>
<dbReference type="InterPro" id="IPR001173">
    <property type="entry name" value="Glyco_trans_2-like"/>
</dbReference>
<dbReference type="GO" id="GO:0016757">
    <property type="term" value="F:glycosyltransferase activity"/>
    <property type="evidence" value="ECO:0007669"/>
    <property type="project" value="UniProtKB-KW"/>
</dbReference>
<dbReference type="Pfam" id="PF00535">
    <property type="entry name" value="Glycos_transf_2"/>
    <property type="match status" value="1"/>
</dbReference>